<gene>
    <name evidence="3" type="ORF">HAT2_00613</name>
</gene>
<comment type="caution">
    <text evidence="3">The sequence shown here is derived from an EMBL/GenBank/DDBJ whole genome shotgun (WGS) entry which is preliminary data.</text>
</comment>
<accession>A0A369KF00</accession>
<proteinExistence type="predicted"/>
<dbReference type="RefSeq" id="WP_114544541.1">
    <property type="nucleotide sequence ID" value="NZ_QQBG01000023.1"/>
</dbReference>
<dbReference type="OrthoDB" id="9811314at2"/>
<feature type="domain" description="Peptidase M16 C-terminal" evidence="2">
    <location>
        <begin position="222"/>
        <end position="386"/>
    </location>
</feature>
<sequence length="920" mass="105984">MSKILKCAFISFCSYGLLGVCSPSPMVELPDLNPMKGLASAYRNDIEVHKYKIENGIQVWIIHDPKVTETGIGIFWGHDPIQDKIASACSRAISVLTLRRELPILEGESLESYLLSRQGSIESEIFPDGTCYYLTCPHQETPLILSALSNQIIYLFQQVKMGIDELKILHQSPYSHHEEYPENLAGTDASRRKKGLLHLLGQNHPLGFISSDPLSTQDAIPVKKWAQSQYSPQDCVLVLISSRDIDSLKGEIAMSFAPLPPTEDFKREETASRGLLDTQGFFSPSVEGSKTLTLAWELNEKDCPFAMQEAYETVLYLQRKSHGSLYEALRKSGLAYDLDVDWISMRKVPDLLVLTFHLSQEGVLNWRRIISTTLNIIESHLQEETQETLFLLKESRLVETIHQTYPEHNDVHFWIRRYTRYCRFEPVDTIPNQSTICRNGLAQSRRTYIDLKKAPLSVLLCAPKSLWKEGIPPDVAPRILEAPIPIYPMKVYLPEGKEESSPNYTFEKNPFIPDEAHFEKEEHIIVPADLIWTDSPEILRYSFPAASHKEHLCSVIQTPYHNIEFSNVQNRALLGLYEVLLHRQLVNMQQQAQFALCDFKLEFLPRHILVSCSYWKQQGFAIFSKLMNALANPQITPREFQLIFEERLNDLNVSLAQVRLRAPTLDQIIGDMLGEWTLADLVTETQSITYEKMVEFLKEVRIYLSVKNAFLTDRSGEEMKLYLDLERYLFRPGILPERKFSVYSERFPITNFQHKGPIASLGVWIPFGREGFSGDYISAWIYHALLKGKVTSWRTPTVWMSTPQLLHLWGRNFIFFSLESITLSKTPLEHETRRILSSLREHLLSADFNEEIFKKWKKAFSTEFFSLPMSHPESWLRQATCMALIKDRPDLEERVRKGVQSLSKEDFLDKVLHFTKKVIP</sequence>
<evidence type="ECO:0000259" key="2">
    <source>
        <dbReference type="Pfam" id="PF05193"/>
    </source>
</evidence>
<dbReference type="GO" id="GO:0006508">
    <property type="term" value="P:proteolysis"/>
    <property type="evidence" value="ECO:0007669"/>
    <property type="project" value="UniProtKB-KW"/>
</dbReference>
<dbReference type="Proteomes" id="UP000253816">
    <property type="component" value="Unassembled WGS sequence"/>
</dbReference>
<protein>
    <submittedName>
        <fullName evidence="3">Protease III</fullName>
    </submittedName>
</protein>
<evidence type="ECO:0000313" key="4">
    <source>
        <dbReference type="Proteomes" id="UP000253816"/>
    </source>
</evidence>
<keyword evidence="3" id="KW-0645">Protease</keyword>
<dbReference type="GO" id="GO:0008233">
    <property type="term" value="F:peptidase activity"/>
    <property type="evidence" value="ECO:0007669"/>
    <property type="project" value="UniProtKB-KW"/>
</dbReference>
<dbReference type="Pfam" id="PF05193">
    <property type="entry name" value="Peptidase_M16_C"/>
    <property type="match status" value="1"/>
</dbReference>
<dbReference type="InterPro" id="IPR007863">
    <property type="entry name" value="Peptidase_M16_C"/>
</dbReference>
<dbReference type="SUPFAM" id="SSF63411">
    <property type="entry name" value="LuxS/MPP-like metallohydrolase"/>
    <property type="match status" value="4"/>
</dbReference>
<keyword evidence="3" id="KW-0378">Hydrolase</keyword>
<dbReference type="InterPro" id="IPR050626">
    <property type="entry name" value="Peptidase_M16"/>
</dbReference>
<organism evidence="3 4">
    <name type="scientific">Candidatus Similichlamydia laticola</name>
    <dbReference type="NCBI Taxonomy" id="2170265"/>
    <lineage>
        <taxon>Bacteria</taxon>
        <taxon>Pseudomonadati</taxon>
        <taxon>Chlamydiota</taxon>
        <taxon>Chlamydiia</taxon>
        <taxon>Parachlamydiales</taxon>
        <taxon>Candidatus Parilichlamydiaceae</taxon>
        <taxon>Candidatus Similichlamydia</taxon>
    </lineage>
</organism>
<keyword evidence="1" id="KW-0479">Metal-binding</keyword>
<evidence type="ECO:0000313" key="3">
    <source>
        <dbReference type="EMBL" id="RDB31275.1"/>
    </source>
</evidence>
<reference evidence="3 4" key="1">
    <citation type="submission" date="2018-07" db="EMBL/GenBank/DDBJ databases">
        <title>Comparative genomics of the Candidatus Parilichlamydiaceae reveals evidence of convergent evolution and genome reduction in the phylum Chlamydiae.</title>
        <authorList>
            <person name="Taylor-Brown A."/>
            <person name="Polkinghorne A."/>
        </authorList>
    </citation>
    <scope>NUCLEOTIDE SEQUENCE [LARGE SCALE GENOMIC DNA]</scope>
    <source>
        <strain evidence="3 4">Hat2</strain>
    </source>
</reference>
<dbReference type="AlphaFoldDB" id="A0A369KF00"/>
<dbReference type="InterPro" id="IPR011249">
    <property type="entry name" value="Metalloenz_LuxS/M16"/>
</dbReference>
<evidence type="ECO:0000256" key="1">
    <source>
        <dbReference type="ARBA" id="ARBA00022723"/>
    </source>
</evidence>
<dbReference type="Gene3D" id="3.30.830.10">
    <property type="entry name" value="Metalloenzyme, LuxS/M16 peptidase-like"/>
    <property type="match status" value="3"/>
</dbReference>
<keyword evidence="4" id="KW-1185">Reference proteome</keyword>
<name>A0A369KF00_9BACT</name>
<dbReference type="PANTHER" id="PTHR43690:SF18">
    <property type="entry name" value="INSULIN-DEGRADING ENZYME-RELATED"/>
    <property type="match status" value="1"/>
</dbReference>
<dbReference type="GO" id="GO:0046872">
    <property type="term" value="F:metal ion binding"/>
    <property type="evidence" value="ECO:0007669"/>
    <property type="project" value="UniProtKB-KW"/>
</dbReference>
<dbReference type="PANTHER" id="PTHR43690">
    <property type="entry name" value="NARDILYSIN"/>
    <property type="match status" value="1"/>
</dbReference>
<dbReference type="EMBL" id="QQBG01000023">
    <property type="protein sequence ID" value="RDB31275.1"/>
    <property type="molecule type" value="Genomic_DNA"/>
</dbReference>